<dbReference type="RefSeq" id="WP_162445134.1">
    <property type="nucleotide sequence ID" value="NZ_CP048222.1"/>
</dbReference>
<sequence length="938" mass="104255">MPLDPNAPANYSFLPWLRRGIINLADTTSIAEKAPLSVSLNLQAIGDGETPALVERKVQVYGPGDISGIDRRAIVRTIPRAGVRDFEDNFLCAIEFYDEDFPWRYSPFLPATGKLSPWLWLTALREEEFVRHSPTETSLPAIEINSAALQTAFPAPDTTWAWAHTHLNFAVEGNTPAEKRQMVDAMLDQNPNMGCSRLVCPRRLQPGTRYTAFLIPAFEKGRLAGLGKDIETIQAIANAAPSWAASESGSKVFPVYYEWEFVTSTAGDFESLASRLAPLSEAEEQALLKAQNSRMMDIRKPGWGLQYTGTTGAIPLQSALKPLKQTADVPITDSSEAEDKTFVKNISDLLNLGVPVVQDASNPPAPSPQNPFFEDSNIEDDPIIVPPLYGSFYRNNPPKVNPAANQDWYTQLNLNPAFRVAASQGTAVVQKDQETYMDRAWDQLSQSQGTQQVVKRWHYSLEVSQRLFQKRIEPLLQAQSTQNVTENTFRTLAFMNPLHASLVVDNKSFAATLQQKPVPSAYSRSFTKITRPGGPLVRRLNKQVNTGRFFEIALTVAPPKNVLHNSLGNIVSFLEGLPNETLEPIRGRRIRPIFLLKNNFLKAQGFVGIAACKQALSALMPYVQFTSIMTAPIPPSDMLYNSIASQINPALTITARLQSILPATSTFSRTSAAAFSHFPQFPEPMYRPLAERSTDYILPGIDSIPVNRVTMLETNPSFIESYMVGLNHELSREYLWREFPAPLNTTAFRQFWDVRDTEEAENNPEAFKDIKAISTWGVSALGSHPPDGKVKEKIVILVRGDLLKKYPNTEVFMKQAGTGDTAIQYPLFTAQIEPDIRLIGFNLSVEEAIGNPSSPGWFFVLKERAGDIHFGMDIDESTADPSWPAISNEVPENSCINASSAGFKSLPRYTSERSDRVAAMLYQKPFMLFVPASRLVKL</sequence>
<dbReference type="EMBL" id="CP048222">
    <property type="protein sequence ID" value="QHT69141.1"/>
    <property type="molecule type" value="Genomic_DNA"/>
</dbReference>
<gene>
    <name evidence="1" type="ORF">GXP67_22100</name>
</gene>
<protein>
    <submittedName>
        <fullName evidence="1">Uncharacterized protein</fullName>
    </submittedName>
</protein>
<keyword evidence="2" id="KW-1185">Reference proteome</keyword>
<evidence type="ECO:0000313" key="2">
    <source>
        <dbReference type="Proteomes" id="UP000480178"/>
    </source>
</evidence>
<evidence type="ECO:0000313" key="1">
    <source>
        <dbReference type="EMBL" id="QHT69141.1"/>
    </source>
</evidence>
<reference evidence="1 2" key="1">
    <citation type="submission" date="2020-01" db="EMBL/GenBank/DDBJ databases">
        <authorList>
            <person name="Kim M.K."/>
        </authorList>
    </citation>
    <scope>NUCLEOTIDE SEQUENCE [LARGE SCALE GENOMIC DNA]</scope>
    <source>
        <strain evidence="1 2">172606-1</strain>
    </source>
</reference>
<dbReference type="AlphaFoldDB" id="A0A6C0GM44"/>
<proteinExistence type="predicted"/>
<name>A0A6C0GM44_9BACT</name>
<dbReference type="Proteomes" id="UP000480178">
    <property type="component" value="Chromosome"/>
</dbReference>
<accession>A0A6C0GM44</accession>
<dbReference type="KEGG" id="rhoz:GXP67_22100"/>
<organism evidence="1 2">
    <name type="scientific">Rhodocytophaga rosea</name>
    <dbReference type="NCBI Taxonomy" id="2704465"/>
    <lineage>
        <taxon>Bacteria</taxon>
        <taxon>Pseudomonadati</taxon>
        <taxon>Bacteroidota</taxon>
        <taxon>Cytophagia</taxon>
        <taxon>Cytophagales</taxon>
        <taxon>Rhodocytophagaceae</taxon>
        <taxon>Rhodocytophaga</taxon>
    </lineage>
</organism>